<proteinExistence type="predicted"/>
<name>A0AAD8LDR7_TARER</name>
<reference evidence="1" key="1">
    <citation type="journal article" date="2023" name="bioRxiv">
        <title>Improved chromosome-level genome assembly for marigold (Tagetes erecta).</title>
        <authorList>
            <person name="Jiang F."/>
            <person name="Yuan L."/>
            <person name="Wang S."/>
            <person name="Wang H."/>
            <person name="Xu D."/>
            <person name="Wang A."/>
            <person name="Fan W."/>
        </authorList>
    </citation>
    <scope>NUCLEOTIDE SEQUENCE</scope>
    <source>
        <strain evidence="1">WSJ</strain>
        <tissue evidence="1">Leaf</tissue>
    </source>
</reference>
<dbReference type="Proteomes" id="UP001229421">
    <property type="component" value="Unassembled WGS sequence"/>
</dbReference>
<comment type="caution">
    <text evidence="1">The sequence shown here is derived from an EMBL/GenBank/DDBJ whole genome shotgun (WGS) entry which is preliminary data.</text>
</comment>
<organism evidence="1 2">
    <name type="scientific">Tagetes erecta</name>
    <name type="common">African marigold</name>
    <dbReference type="NCBI Taxonomy" id="13708"/>
    <lineage>
        <taxon>Eukaryota</taxon>
        <taxon>Viridiplantae</taxon>
        <taxon>Streptophyta</taxon>
        <taxon>Embryophyta</taxon>
        <taxon>Tracheophyta</taxon>
        <taxon>Spermatophyta</taxon>
        <taxon>Magnoliopsida</taxon>
        <taxon>eudicotyledons</taxon>
        <taxon>Gunneridae</taxon>
        <taxon>Pentapetalae</taxon>
        <taxon>asterids</taxon>
        <taxon>campanulids</taxon>
        <taxon>Asterales</taxon>
        <taxon>Asteraceae</taxon>
        <taxon>Asteroideae</taxon>
        <taxon>Heliantheae alliance</taxon>
        <taxon>Tageteae</taxon>
        <taxon>Tagetes</taxon>
    </lineage>
</organism>
<dbReference type="EMBL" id="JAUHHV010000001">
    <property type="protein sequence ID" value="KAK1440630.1"/>
    <property type="molecule type" value="Genomic_DNA"/>
</dbReference>
<accession>A0AAD8LDR7</accession>
<protein>
    <submittedName>
        <fullName evidence="1">Uncharacterized protein</fullName>
    </submittedName>
</protein>
<evidence type="ECO:0000313" key="1">
    <source>
        <dbReference type="EMBL" id="KAK1440630.1"/>
    </source>
</evidence>
<evidence type="ECO:0000313" key="2">
    <source>
        <dbReference type="Proteomes" id="UP001229421"/>
    </source>
</evidence>
<keyword evidence="2" id="KW-1185">Reference proteome</keyword>
<dbReference type="AlphaFoldDB" id="A0AAD8LDR7"/>
<sequence length="78" mass="8240">MLSTVCVSIVAIGSNNAVSTMILYLNMKCSCLHTKGDMVTAPVEVVMLIMEARVVAGEGRGGGDVDDNQVFFITKSVT</sequence>
<gene>
    <name evidence="1" type="ORF">QVD17_06459</name>
</gene>